<dbReference type="Proteomes" id="UP000012040">
    <property type="component" value="Chromosome"/>
</dbReference>
<name>M4V893_9BACT</name>
<organism evidence="1 2">
    <name type="scientific">Pseudobdellovibrio exovorus JSS</name>
    <dbReference type="NCBI Taxonomy" id="1184267"/>
    <lineage>
        <taxon>Bacteria</taxon>
        <taxon>Pseudomonadati</taxon>
        <taxon>Bdellovibrionota</taxon>
        <taxon>Bdellovibrionia</taxon>
        <taxon>Bdellovibrionales</taxon>
        <taxon>Pseudobdellovibrionaceae</taxon>
        <taxon>Pseudobdellovibrio</taxon>
    </lineage>
</organism>
<dbReference type="eggNOG" id="ENOG5033R8U">
    <property type="taxonomic scope" value="Bacteria"/>
</dbReference>
<dbReference type="HOGENOM" id="CLU_1400078_0_0_7"/>
<keyword evidence="2" id="KW-1185">Reference proteome</keyword>
<dbReference type="PATRIC" id="fig|1184267.3.peg.1409"/>
<dbReference type="AlphaFoldDB" id="M4V893"/>
<dbReference type="EMBL" id="CP003537">
    <property type="protein sequence ID" value="AGH95607.1"/>
    <property type="molecule type" value="Genomic_DNA"/>
</dbReference>
<dbReference type="OrthoDB" id="8064566at2"/>
<evidence type="ECO:0000313" key="1">
    <source>
        <dbReference type="EMBL" id="AGH95607.1"/>
    </source>
</evidence>
<reference evidence="1 2" key="1">
    <citation type="journal article" date="2013" name="ISME J.">
        <title>By their genes ye shall know them: genomic signatures of predatory bacteria.</title>
        <authorList>
            <person name="Pasternak Z."/>
            <person name="Pietrokovski S."/>
            <person name="Rotem O."/>
            <person name="Gophna U."/>
            <person name="Lurie-Weinberger M.N."/>
            <person name="Jurkevitch E."/>
        </authorList>
    </citation>
    <scope>NUCLEOTIDE SEQUENCE [LARGE SCALE GENOMIC DNA]</scope>
    <source>
        <strain evidence="1 2">JSS</strain>
    </source>
</reference>
<evidence type="ECO:0000313" key="2">
    <source>
        <dbReference type="Proteomes" id="UP000012040"/>
    </source>
</evidence>
<dbReference type="STRING" id="1184267.A11Q_1391"/>
<gene>
    <name evidence="1" type="ORF">A11Q_1391</name>
</gene>
<dbReference type="RefSeq" id="WP_015470097.1">
    <property type="nucleotide sequence ID" value="NC_020813.1"/>
</dbReference>
<dbReference type="KEGG" id="bex:A11Q_1391"/>
<proteinExistence type="predicted"/>
<protein>
    <submittedName>
        <fullName evidence="1">Uncharacterized protein</fullName>
    </submittedName>
</protein>
<accession>M4V893</accession>
<sequence>MKQISFSADAFSHSQIKSKLWLSNSFSTWYRKYFLPQNSYTLHWYGSWVGLGPFILLINSDIQIDRIDLYDLTLSDLEVSKKILNFFDCEGVHVVPHHQDVNQVPPVGIENQIFINTSCEHMASQDWLIKIPKDSFIVLQATDMPHKEHINSPQSLDHFIEKYADHLNILETDQLPFEYPDKSFTRFMIFGTKK</sequence>